<accession>A0ABW0HV50</accession>
<feature type="transmembrane region" description="Helical" evidence="1">
    <location>
        <begin position="256"/>
        <end position="276"/>
    </location>
</feature>
<keyword evidence="1" id="KW-0812">Transmembrane</keyword>
<dbReference type="Proteomes" id="UP001596113">
    <property type="component" value="Unassembled WGS sequence"/>
</dbReference>
<evidence type="ECO:0000313" key="2">
    <source>
        <dbReference type="EMBL" id="MFC5405101.1"/>
    </source>
</evidence>
<evidence type="ECO:0000256" key="1">
    <source>
        <dbReference type="SAM" id="Phobius"/>
    </source>
</evidence>
<sequence>MGEYYCDRCGVEHTIFSPVGIQHLSHNLTREDLIRLMELSTVIPTYEVITNGIPGVIEGTHDLIREVEIAETLQQKFPNMEAYHSSAGFKDWLSERMGAGHQAAANAVSRIQGDAAGEVDFVRSVQEGIHNPFHQFDFVRNADGRITSNFPGIDAVEVSRLTGDIVNAYQVKTLRTMASIDPTIDQFINGDQYNEQITLVGPKELIDRAKELGLPNPTKVMGTIQGNNDSAQHLSEQFLSGHMETGMSVGSIADKVVGGSVIGAAISVTVSGLLYYMQYRSGRMTFQEFKVRTAQSCAKGAITGGALAGLSLFIPGGLVGWGIAFTVGTGLRRLLDEGFGNGTFGEVLRTTHAVHANAKLLHQGTLYVAELSKFNDEMLRRFALTEAEMQSDRAQADEVYEQLEQARDIGHRIDYSRSADDILDECDALQTRLGGAGLR</sequence>
<dbReference type="EMBL" id="JBHSMI010000028">
    <property type="protein sequence ID" value="MFC5405101.1"/>
    <property type="molecule type" value="Genomic_DNA"/>
</dbReference>
<feature type="transmembrane region" description="Helical" evidence="1">
    <location>
        <begin position="297"/>
        <end position="324"/>
    </location>
</feature>
<gene>
    <name evidence="2" type="ORF">ACFPOF_20370</name>
</gene>
<comment type="caution">
    <text evidence="2">The sequence shown here is derived from an EMBL/GenBank/DDBJ whole genome shotgun (WGS) entry which is preliminary data.</text>
</comment>
<keyword evidence="1" id="KW-0472">Membrane</keyword>
<name>A0ABW0HV50_9BACL</name>
<proteinExistence type="predicted"/>
<keyword evidence="1" id="KW-1133">Transmembrane helix</keyword>
<organism evidence="2 3">
    <name type="scientific">Cohnella soli</name>
    <dbReference type="NCBI Taxonomy" id="425005"/>
    <lineage>
        <taxon>Bacteria</taxon>
        <taxon>Bacillati</taxon>
        <taxon>Bacillota</taxon>
        <taxon>Bacilli</taxon>
        <taxon>Bacillales</taxon>
        <taxon>Paenibacillaceae</taxon>
        <taxon>Cohnella</taxon>
    </lineage>
</organism>
<protein>
    <submittedName>
        <fullName evidence="2">Uncharacterized protein</fullName>
    </submittedName>
</protein>
<keyword evidence="3" id="KW-1185">Reference proteome</keyword>
<evidence type="ECO:0000313" key="3">
    <source>
        <dbReference type="Proteomes" id="UP001596113"/>
    </source>
</evidence>
<reference evidence="3" key="1">
    <citation type="journal article" date="2019" name="Int. J. Syst. Evol. Microbiol.">
        <title>The Global Catalogue of Microorganisms (GCM) 10K type strain sequencing project: providing services to taxonomists for standard genome sequencing and annotation.</title>
        <authorList>
            <consortium name="The Broad Institute Genomics Platform"/>
            <consortium name="The Broad Institute Genome Sequencing Center for Infectious Disease"/>
            <person name="Wu L."/>
            <person name="Ma J."/>
        </authorList>
    </citation>
    <scope>NUCLEOTIDE SEQUENCE [LARGE SCALE GENOMIC DNA]</scope>
    <source>
        <strain evidence="3">CGMCC 1.18575</strain>
    </source>
</reference>
<dbReference type="RefSeq" id="WP_378135989.1">
    <property type="nucleotide sequence ID" value="NZ_JBHSMI010000028.1"/>
</dbReference>